<protein>
    <recommendedName>
        <fullName evidence="3">GatB/YqeY domain-containing protein</fullName>
    </recommendedName>
</protein>
<comment type="caution">
    <text evidence="1">The sequence shown here is derived from an EMBL/GenBank/DDBJ whole genome shotgun (WGS) entry which is preliminary data.</text>
</comment>
<dbReference type="PATRIC" id="fig|1218508.4.peg.741"/>
<dbReference type="GO" id="GO:0016884">
    <property type="term" value="F:carbon-nitrogen ligase activity, with glutamine as amido-N-donor"/>
    <property type="evidence" value="ECO:0007669"/>
    <property type="project" value="InterPro"/>
</dbReference>
<dbReference type="InterPro" id="IPR042184">
    <property type="entry name" value="YqeY/Aim41_N"/>
</dbReference>
<dbReference type="SUPFAM" id="SSF89095">
    <property type="entry name" value="GatB/YqeY motif"/>
    <property type="match status" value="1"/>
</dbReference>
<dbReference type="InterPro" id="IPR023168">
    <property type="entry name" value="GatB_Yqey_C_2"/>
</dbReference>
<evidence type="ECO:0000313" key="1">
    <source>
        <dbReference type="EMBL" id="KJY48903.1"/>
    </source>
</evidence>
<dbReference type="HOGENOM" id="CLU_079430_2_1_9"/>
<dbReference type="STRING" id="1218508.JG29_07230"/>
<dbReference type="AlphaFoldDB" id="A0A0F4KS64"/>
<dbReference type="PANTHER" id="PTHR28055">
    <property type="entry name" value="ALTERED INHERITANCE OF MITOCHONDRIA PROTEIN 41, MITOCHONDRIAL"/>
    <property type="match status" value="1"/>
</dbReference>
<proteinExistence type="predicted"/>
<dbReference type="InterPro" id="IPR003789">
    <property type="entry name" value="Asn/Gln_tRNA_amidoTrase-B-like"/>
</dbReference>
<dbReference type="PANTHER" id="PTHR28055:SF1">
    <property type="entry name" value="ALTERED INHERITANCE OF MITOCHONDRIA PROTEIN 41, MITOCHONDRIAL"/>
    <property type="match status" value="1"/>
</dbReference>
<dbReference type="Proteomes" id="UP000033695">
    <property type="component" value="Unassembled WGS sequence"/>
</dbReference>
<organism evidence="1 2">
    <name type="scientific">Bombilactobacillus mellis</name>
    <dbReference type="NCBI Taxonomy" id="1218508"/>
    <lineage>
        <taxon>Bacteria</taxon>
        <taxon>Bacillati</taxon>
        <taxon>Bacillota</taxon>
        <taxon>Bacilli</taxon>
        <taxon>Lactobacillales</taxon>
        <taxon>Lactobacillaceae</taxon>
        <taxon>Bombilactobacillus</taxon>
    </lineage>
</organism>
<keyword evidence="2" id="KW-1185">Reference proteome</keyword>
<evidence type="ECO:0000313" key="2">
    <source>
        <dbReference type="Proteomes" id="UP000033695"/>
    </source>
</evidence>
<dbReference type="EMBL" id="JXBZ01000007">
    <property type="protein sequence ID" value="KJY48903.1"/>
    <property type="molecule type" value="Genomic_DNA"/>
</dbReference>
<reference evidence="1 2" key="1">
    <citation type="submission" date="2014-12" db="EMBL/GenBank/DDBJ databases">
        <title>Comparative genomics of the lactic acid bacteria isolated from the honey bee gut.</title>
        <authorList>
            <person name="Ellegaard K.M."/>
            <person name="Tamarit D."/>
            <person name="Javelind E."/>
            <person name="Olofsson T."/>
            <person name="Andersson S.G."/>
            <person name="Vasquez A."/>
        </authorList>
    </citation>
    <scope>NUCLEOTIDE SEQUENCE [LARGE SCALE GENOMIC DNA]</scope>
    <source>
        <strain evidence="1 2">Hon2</strain>
    </source>
</reference>
<evidence type="ECO:0008006" key="3">
    <source>
        <dbReference type="Google" id="ProtNLM"/>
    </source>
</evidence>
<accession>A0A0F4KS64</accession>
<dbReference type="Gene3D" id="1.10.10.410">
    <property type="match status" value="1"/>
</dbReference>
<sequence>MSLTNRLMTDLKAAMKSHDKTALSVIRMLKSALMNKKIELGHELNSEEELQVVVSQMKQQKDSLAEFEKAQREDLVEDTKAQMQVLSQYMPQQLSEAEVQEIVQQTAAKIGATSKADFGKLMQAVMPQVKGKADGNKVNQMVKDLLQ</sequence>
<dbReference type="Pfam" id="PF09424">
    <property type="entry name" value="YqeY"/>
    <property type="match status" value="1"/>
</dbReference>
<dbReference type="InterPro" id="IPR019004">
    <property type="entry name" value="YqeY/Aim41"/>
</dbReference>
<dbReference type="RefSeq" id="WP_045922572.1">
    <property type="nucleotide sequence ID" value="NZ_JBHTHW010000003.1"/>
</dbReference>
<dbReference type="OrthoDB" id="9794041at2"/>
<name>A0A0F4KS64_9LACO</name>
<dbReference type="Gene3D" id="1.10.1510.10">
    <property type="entry name" value="Uncharacterised protein YqeY/AIM41 PF09424, N-terminal domain"/>
    <property type="match status" value="1"/>
</dbReference>
<gene>
    <name evidence="1" type="ORF">JG29_07230</name>
</gene>